<protein>
    <submittedName>
        <fullName evidence="1">Uncharacterized protein</fullName>
    </submittedName>
</protein>
<evidence type="ECO:0000313" key="1">
    <source>
        <dbReference type="EMBL" id="JAD81367.1"/>
    </source>
</evidence>
<reference evidence="1" key="2">
    <citation type="journal article" date="2015" name="Data Brief">
        <title>Shoot transcriptome of the giant reed, Arundo donax.</title>
        <authorList>
            <person name="Barrero R.A."/>
            <person name="Guerrero F.D."/>
            <person name="Moolhuijzen P."/>
            <person name="Goolsby J.A."/>
            <person name="Tidwell J."/>
            <person name="Bellgard S.E."/>
            <person name="Bellgard M.I."/>
        </authorList>
    </citation>
    <scope>NUCLEOTIDE SEQUENCE</scope>
    <source>
        <tissue evidence="1">Shoot tissue taken approximately 20 cm above the soil surface</tissue>
    </source>
</reference>
<proteinExistence type="predicted"/>
<sequence length="37" mass="4678">MISVHLTRQNHLKFFQASELRHFFLQKSKIFRRLYQK</sequence>
<reference evidence="1" key="1">
    <citation type="submission" date="2014-09" db="EMBL/GenBank/DDBJ databases">
        <authorList>
            <person name="Magalhaes I.L.F."/>
            <person name="Oliveira U."/>
            <person name="Santos F.R."/>
            <person name="Vidigal T.H.D.A."/>
            <person name="Brescovit A.D."/>
            <person name="Santos A.J."/>
        </authorList>
    </citation>
    <scope>NUCLEOTIDE SEQUENCE</scope>
    <source>
        <tissue evidence="1">Shoot tissue taken approximately 20 cm above the soil surface</tissue>
    </source>
</reference>
<dbReference type="EMBL" id="GBRH01216528">
    <property type="protein sequence ID" value="JAD81367.1"/>
    <property type="molecule type" value="Transcribed_RNA"/>
</dbReference>
<dbReference type="AlphaFoldDB" id="A0A0A9DC82"/>
<name>A0A0A9DC82_ARUDO</name>
<organism evidence="1">
    <name type="scientific">Arundo donax</name>
    <name type="common">Giant reed</name>
    <name type="synonym">Donax arundinaceus</name>
    <dbReference type="NCBI Taxonomy" id="35708"/>
    <lineage>
        <taxon>Eukaryota</taxon>
        <taxon>Viridiplantae</taxon>
        <taxon>Streptophyta</taxon>
        <taxon>Embryophyta</taxon>
        <taxon>Tracheophyta</taxon>
        <taxon>Spermatophyta</taxon>
        <taxon>Magnoliopsida</taxon>
        <taxon>Liliopsida</taxon>
        <taxon>Poales</taxon>
        <taxon>Poaceae</taxon>
        <taxon>PACMAD clade</taxon>
        <taxon>Arundinoideae</taxon>
        <taxon>Arundineae</taxon>
        <taxon>Arundo</taxon>
    </lineage>
</organism>
<accession>A0A0A9DC82</accession>